<sequence length="314" mass="32259">MTAVRAVQITSLGGLDRLHEAELPDPVPGDGEVLVDVEAAGVNFADIERIAGTYLPPELPFVPGGEVVGRTADGTRVMAFARGGYATKAVVKDPVEIPPAMAAGEALALLVQGLTAWHLLRTAARVRQGDSVVVNAGAGGVGHLAVQLAKEFGASRVIATASTEAKRELALSLGADAAVDGSADGYAARITSANGGQGADIVLDAVGGPVFDAAVDALAPFGRIVAYGTSSGVDPSPVDVDLLTNRNASVTGFWVGPTLRMPGMLDEPLRELVRLTVEGRLRPVVGGEYKLADARPALEDLAARRTHGKIVLLP</sequence>
<dbReference type="InterPro" id="IPR020843">
    <property type="entry name" value="ER"/>
</dbReference>
<reference evidence="3" key="1">
    <citation type="journal article" date="2019" name="Int. J. Syst. Evol. Microbiol.">
        <title>The Global Catalogue of Microorganisms (GCM) 10K type strain sequencing project: providing services to taxonomists for standard genome sequencing and annotation.</title>
        <authorList>
            <consortium name="The Broad Institute Genomics Platform"/>
            <consortium name="The Broad Institute Genome Sequencing Center for Infectious Disease"/>
            <person name="Wu L."/>
            <person name="Ma J."/>
        </authorList>
    </citation>
    <scope>NUCLEOTIDE SEQUENCE [LARGE SCALE GENOMIC DNA]</scope>
    <source>
        <strain evidence="3">ICMP 6774ER</strain>
    </source>
</reference>
<gene>
    <name evidence="2" type="ORF">ACFSKW_09860</name>
</gene>
<dbReference type="RefSeq" id="WP_379571413.1">
    <property type="nucleotide sequence ID" value="NZ_JBHUFV010000015.1"/>
</dbReference>
<evidence type="ECO:0000313" key="2">
    <source>
        <dbReference type="EMBL" id="MFD1931784.1"/>
    </source>
</evidence>
<comment type="caution">
    <text evidence="2">The sequence shown here is derived from an EMBL/GenBank/DDBJ whole genome shotgun (WGS) entry which is preliminary data.</text>
</comment>
<dbReference type="InterPro" id="IPR051397">
    <property type="entry name" value="Zn-ADH-like_protein"/>
</dbReference>
<dbReference type="Gene3D" id="3.90.180.10">
    <property type="entry name" value="Medium-chain alcohol dehydrogenases, catalytic domain"/>
    <property type="match status" value="1"/>
</dbReference>
<dbReference type="Pfam" id="PF08240">
    <property type="entry name" value="ADH_N"/>
    <property type="match status" value="1"/>
</dbReference>
<dbReference type="Gene3D" id="3.40.50.720">
    <property type="entry name" value="NAD(P)-binding Rossmann-like Domain"/>
    <property type="match status" value="1"/>
</dbReference>
<protein>
    <submittedName>
        <fullName evidence="2">Zinc-binding alcohol dehydrogenase family protein</fullName>
    </submittedName>
</protein>
<dbReference type="PANTHER" id="PTHR43677:SF4">
    <property type="entry name" value="QUINONE OXIDOREDUCTASE-LIKE PROTEIN 2"/>
    <property type="match status" value="1"/>
</dbReference>
<name>A0ABW4STS5_9ACTN</name>
<dbReference type="SUPFAM" id="SSF50129">
    <property type="entry name" value="GroES-like"/>
    <property type="match status" value="1"/>
</dbReference>
<evidence type="ECO:0000313" key="3">
    <source>
        <dbReference type="Proteomes" id="UP001597368"/>
    </source>
</evidence>
<feature type="domain" description="Enoyl reductase (ER)" evidence="1">
    <location>
        <begin position="13"/>
        <end position="312"/>
    </location>
</feature>
<accession>A0ABW4STS5</accession>
<dbReference type="InterPro" id="IPR013149">
    <property type="entry name" value="ADH-like_C"/>
</dbReference>
<proteinExistence type="predicted"/>
<dbReference type="Pfam" id="PF00107">
    <property type="entry name" value="ADH_zinc_N"/>
    <property type="match status" value="1"/>
</dbReference>
<dbReference type="PANTHER" id="PTHR43677">
    <property type="entry name" value="SHORT-CHAIN DEHYDROGENASE/REDUCTASE"/>
    <property type="match status" value="1"/>
</dbReference>
<dbReference type="InterPro" id="IPR036291">
    <property type="entry name" value="NAD(P)-bd_dom_sf"/>
</dbReference>
<dbReference type="Proteomes" id="UP001597368">
    <property type="component" value="Unassembled WGS sequence"/>
</dbReference>
<dbReference type="EMBL" id="JBHUFV010000015">
    <property type="protein sequence ID" value="MFD1931784.1"/>
    <property type="molecule type" value="Genomic_DNA"/>
</dbReference>
<dbReference type="InterPro" id="IPR013154">
    <property type="entry name" value="ADH-like_N"/>
</dbReference>
<evidence type="ECO:0000259" key="1">
    <source>
        <dbReference type="SMART" id="SM00829"/>
    </source>
</evidence>
<dbReference type="SUPFAM" id="SSF51735">
    <property type="entry name" value="NAD(P)-binding Rossmann-fold domains"/>
    <property type="match status" value="1"/>
</dbReference>
<dbReference type="InterPro" id="IPR011032">
    <property type="entry name" value="GroES-like_sf"/>
</dbReference>
<keyword evidence="3" id="KW-1185">Reference proteome</keyword>
<dbReference type="SMART" id="SM00829">
    <property type="entry name" value="PKS_ER"/>
    <property type="match status" value="1"/>
</dbReference>
<organism evidence="2 3">
    <name type="scientific">Nonomuraea mangrovi</name>
    <dbReference type="NCBI Taxonomy" id="2316207"/>
    <lineage>
        <taxon>Bacteria</taxon>
        <taxon>Bacillati</taxon>
        <taxon>Actinomycetota</taxon>
        <taxon>Actinomycetes</taxon>
        <taxon>Streptosporangiales</taxon>
        <taxon>Streptosporangiaceae</taxon>
        <taxon>Nonomuraea</taxon>
    </lineage>
</organism>